<protein>
    <submittedName>
        <fullName evidence="3">Uncharacterized protein</fullName>
    </submittedName>
</protein>
<evidence type="ECO:0000256" key="1">
    <source>
        <dbReference type="SAM" id="MobiDB-lite"/>
    </source>
</evidence>
<dbReference type="RefSeq" id="WP_144390116.1">
    <property type="nucleotide sequence ID" value="NZ_FUWS01000007.1"/>
</dbReference>
<keyword evidence="2" id="KW-0732">Signal</keyword>
<evidence type="ECO:0000313" key="4">
    <source>
        <dbReference type="Proteomes" id="UP000190637"/>
    </source>
</evidence>
<dbReference type="AlphaFoldDB" id="A0A1T4RKS3"/>
<feature type="chain" id="PRO_5038751033" evidence="2">
    <location>
        <begin position="28"/>
        <end position="115"/>
    </location>
</feature>
<feature type="signal peptide" evidence="2">
    <location>
        <begin position="1"/>
        <end position="27"/>
    </location>
</feature>
<sequence>MRSIKRAVIIGLISAPVALGITGTAAAESHPGAWGLPGRGHGGWGFPGWGHGGWGAGHGGWGFPGWGHGGWGWGHGGWGHGEWEEEEGYEVEVHEGSDHWGSWGDATVEGGFGPF</sequence>
<keyword evidence="4" id="KW-1185">Reference proteome</keyword>
<proteinExistence type="predicted"/>
<organism evidence="3 4">
    <name type="scientific">Marinactinospora thermotolerans DSM 45154</name>
    <dbReference type="NCBI Taxonomy" id="1122192"/>
    <lineage>
        <taxon>Bacteria</taxon>
        <taxon>Bacillati</taxon>
        <taxon>Actinomycetota</taxon>
        <taxon>Actinomycetes</taxon>
        <taxon>Streptosporangiales</taxon>
        <taxon>Nocardiopsidaceae</taxon>
        <taxon>Marinactinospora</taxon>
    </lineage>
</organism>
<dbReference type="EMBL" id="FUWS01000007">
    <property type="protein sequence ID" value="SKA16386.1"/>
    <property type="molecule type" value="Genomic_DNA"/>
</dbReference>
<evidence type="ECO:0000256" key="2">
    <source>
        <dbReference type="SAM" id="SignalP"/>
    </source>
</evidence>
<accession>A0A1T4RKS3</accession>
<evidence type="ECO:0000313" key="3">
    <source>
        <dbReference type="EMBL" id="SKA16386.1"/>
    </source>
</evidence>
<name>A0A1T4RKS3_9ACTN</name>
<reference evidence="3 4" key="1">
    <citation type="submission" date="2017-02" db="EMBL/GenBank/DDBJ databases">
        <authorList>
            <person name="Peterson S.W."/>
        </authorList>
    </citation>
    <scope>NUCLEOTIDE SEQUENCE [LARGE SCALE GENOMIC DNA]</scope>
    <source>
        <strain evidence="3 4">DSM 45154</strain>
    </source>
</reference>
<gene>
    <name evidence="3" type="ORF">SAMN02745673_02761</name>
</gene>
<feature type="region of interest" description="Disordered" evidence="1">
    <location>
        <begin position="76"/>
        <end position="106"/>
    </location>
</feature>
<dbReference type="Proteomes" id="UP000190637">
    <property type="component" value="Unassembled WGS sequence"/>
</dbReference>